<accession>A0ABD2YYM5</accession>
<evidence type="ECO:0000313" key="3">
    <source>
        <dbReference type="EMBL" id="KAL3512375.1"/>
    </source>
</evidence>
<gene>
    <name evidence="3" type="ORF">ACH5RR_025092</name>
</gene>
<feature type="compositionally biased region" description="Polar residues" evidence="1">
    <location>
        <begin position="73"/>
        <end position="92"/>
    </location>
</feature>
<name>A0ABD2YYM5_9GENT</name>
<feature type="transmembrane region" description="Helical" evidence="2">
    <location>
        <begin position="242"/>
        <end position="260"/>
    </location>
</feature>
<comment type="caution">
    <text evidence="3">The sequence shown here is derived from an EMBL/GenBank/DDBJ whole genome shotgun (WGS) entry which is preliminary data.</text>
</comment>
<keyword evidence="2" id="KW-1133">Transmembrane helix</keyword>
<proteinExistence type="predicted"/>
<keyword evidence="2" id="KW-0472">Membrane</keyword>
<organism evidence="3 4">
    <name type="scientific">Cinchona calisaya</name>
    <dbReference type="NCBI Taxonomy" id="153742"/>
    <lineage>
        <taxon>Eukaryota</taxon>
        <taxon>Viridiplantae</taxon>
        <taxon>Streptophyta</taxon>
        <taxon>Embryophyta</taxon>
        <taxon>Tracheophyta</taxon>
        <taxon>Spermatophyta</taxon>
        <taxon>Magnoliopsida</taxon>
        <taxon>eudicotyledons</taxon>
        <taxon>Gunneridae</taxon>
        <taxon>Pentapetalae</taxon>
        <taxon>asterids</taxon>
        <taxon>lamiids</taxon>
        <taxon>Gentianales</taxon>
        <taxon>Rubiaceae</taxon>
        <taxon>Cinchonoideae</taxon>
        <taxon>Cinchoneae</taxon>
        <taxon>Cinchona</taxon>
    </lineage>
</organism>
<sequence length="290" mass="31638">MSNVAITQAEFPNCPEMPKVNAFECSSNLAFHRRRSCWTMTVIFFFWVGEDGEIFRRRFSEKRSLAPPRNEKSANGQYITTPSKFTDRNTQMHPAPAPPPSPSDLEVIVMEADDQTSRSLEPAPWPPAAGASQNHLPPPSPTGGPPEPAPRPPAAAAAATQNHLPPPAVVALHPEWFSLFMNFCLTGLSISFQSNRVSSGSSSYLPISSQMAALGTVLALAAFLVSKYIPENLGPLSRKLEIAGVFCGVTGFILDITPSVHLSLKIIFWNIYGFSLLAIIISRNFNIFRG</sequence>
<feature type="compositionally biased region" description="Pro residues" evidence="1">
    <location>
        <begin position="136"/>
        <end position="153"/>
    </location>
</feature>
<keyword evidence="2" id="KW-0812">Transmembrane</keyword>
<dbReference type="EMBL" id="JBJUIK010000011">
    <property type="protein sequence ID" value="KAL3512375.1"/>
    <property type="molecule type" value="Genomic_DNA"/>
</dbReference>
<feature type="transmembrane region" description="Helical" evidence="2">
    <location>
        <begin position="211"/>
        <end position="230"/>
    </location>
</feature>
<keyword evidence="4" id="KW-1185">Reference proteome</keyword>
<dbReference type="AlphaFoldDB" id="A0ABD2YYM5"/>
<dbReference type="PANTHER" id="PTHR34741">
    <property type="entry name" value="IMAP FAMILY MEMBER 1, PUTATIVE-RELATED"/>
    <property type="match status" value="1"/>
</dbReference>
<dbReference type="PANTHER" id="PTHR34741:SF2">
    <property type="entry name" value="VESICLE TRANSPORT PROTEIN"/>
    <property type="match status" value="1"/>
</dbReference>
<evidence type="ECO:0000256" key="2">
    <source>
        <dbReference type="SAM" id="Phobius"/>
    </source>
</evidence>
<protein>
    <submittedName>
        <fullName evidence="3">Uncharacterized protein</fullName>
    </submittedName>
</protein>
<evidence type="ECO:0000256" key="1">
    <source>
        <dbReference type="SAM" id="MobiDB-lite"/>
    </source>
</evidence>
<feature type="compositionally biased region" description="Basic and acidic residues" evidence="1">
    <location>
        <begin position="63"/>
        <end position="72"/>
    </location>
</feature>
<feature type="region of interest" description="Disordered" evidence="1">
    <location>
        <begin position="63"/>
        <end position="160"/>
    </location>
</feature>
<evidence type="ECO:0000313" key="4">
    <source>
        <dbReference type="Proteomes" id="UP001630127"/>
    </source>
</evidence>
<feature type="transmembrane region" description="Helical" evidence="2">
    <location>
        <begin position="266"/>
        <end position="285"/>
    </location>
</feature>
<dbReference type="Proteomes" id="UP001630127">
    <property type="component" value="Unassembled WGS sequence"/>
</dbReference>
<reference evidence="3 4" key="1">
    <citation type="submission" date="2024-11" db="EMBL/GenBank/DDBJ databases">
        <title>A near-complete genome assembly of Cinchona calisaya.</title>
        <authorList>
            <person name="Lian D.C."/>
            <person name="Zhao X.W."/>
            <person name="Wei L."/>
        </authorList>
    </citation>
    <scope>NUCLEOTIDE SEQUENCE [LARGE SCALE GENOMIC DNA]</scope>
    <source>
        <tissue evidence="3">Nenye</tissue>
    </source>
</reference>